<keyword evidence="8 13" id="KW-0548">Nucleotidyltransferase</keyword>
<dbReference type="PANTHER" id="PTHR11943:SF1">
    <property type="entry name" value="GALACTOSE-1-PHOSPHATE URIDYLYLTRANSFERASE"/>
    <property type="match status" value="1"/>
</dbReference>
<dbReference type="SUPFAM" id="SSF54197">
    <property type="entry name" value="HIT-like"/>
    <property type="match status" value="2"/>
</dbReference>
<dbReference type="InterPro" id="IPR001937">
    <property type="entry name" value="GalP_UDPtransf1"/>
</dbReference>
<dbReference type="PROSITE" id="PS51035">
    <property type="entry name" value="BAG"/>
    <property type="match status" value="1"/>
</dbReference>
<dbReference type="Pfam" id="PF00240">
    <property type="entry name" value="ubiquitin"/>
    <property type="match status" value="1"/>
</dbReference>
<comment type="cofactor">
    <cofactor evidence="2">
        <name>Zn(2+)</name>
        <dbReference type="ChEBI" id="CHEBI:29105"/>
    </cofactor>
</comment>
<keyword evidence="12 13" id="KW-0119">Carbohydrate metabolism</keyword>
<evidence type="ECO:0000256" key="2">
    <source>
        <dbReference type="ARBA" id="ARBA00001947"/>
    </source>
</evidence>
<dbReference type="EMBL" id="CAJVPP010001985">
    <property type="protein sequence ID" value="CAG8581742.1"/>
    <property type="molecule type" value="Genomic_DNA"/>
</dbReference>
<evidence type="ECO:0000259" key="15">
    <source>
        <dbReference type="PROSITE" id="PS51035"/>
    </source>
</evidence>
<dbReference type="CDD" id="cd00608">
    <property type="entry name" value="GalT"/>
    <property type="match status" value="1"/>
</dbReference>
<evidence type="ECO:0000256" key="12">
    <source>
        <dbReference type="ARBA" id="ARBA00023277"/>
    </source>
</evidence>
<dbReference type="GO" id="GO:0005737">
    <property type="term" value="C:cytoplasm"/>
    <property type="evidence" value="ECO:0007669"/>
    <property type="project" value="TreeGrafter"/>
</dbReference>
<evidence type="ECO:0000256" key="10">
    <source>
        <dbReference type="ARBA" id="ARBA00022833"/>
    </source>
</evidence>
<dbReference type="NCBIfam" id="TIGR00209">
    <property type="entry name" value="galT_1"/>
    <property type="match status" value="1"/>
</dbReference>
<evidence type="ECO:0000256" key="6">
    <source>
        <dbReference type="ARBA" id="ARBA00016340"/>
    </source>
</evidence>
<dbReference type="InterPro" id="IPR019779">
    <property type="entry name" value="GalP_UDPtransf1_His-AS"/>
</dbReference>
<dbReference type="GO" id="GO:0033499">
    <property type="term" value="P:galactose catabolic process via UDP-galactose, Leloir pathway"/>
    <property type="evidence" value="ECO:0007669"/>
    <property type="project" value="TreeGrafter"/>
</dbReference>
<feature type="domain" description="BAG" evidence="15">
    <location>
        <begin position="519"/>
        <end position="572"/>
    </location>
</feature>
<dbReference type="EC" id="2.7.7.12" evidence="5 13"/>
<dbReference type="SUPFAM" id="SSF54236">
    <property type="entry name" value="Ubiquitin-like"/>
    <property type="match status" value="1"/>
</dbReference>
<dbReference type="FunFam" id="3.30.428.10:FF:000002">
    <property type="entry name" value="Galactose-1-phosphate uridylyltransferase"/>
    <property type="match status" value="1"/>
</dbReference>
<dbReference type="GO" id="GO:0008270">
    <property type="term" value="F:zinc ion binding"/>
    <property type="evidence" value="ECO:0007669"/>
    <property type="project" value="InterPro"/>
</dbReference>
<evidence type="ECO:0000256" key="5">
    <source>
        <dbReference type="ARBA" id="ARBA00012384"/>
    </source>
</evidence>
<dbReference type="PROSITE" id="PS50053">
    <property type="entry name" value="UBIQUITIN_2"/>
    <property type="match status" value="1"/>
</dbReference>
<proteinExistence type="inferred from homology"/>
<dbReference type="Pfam" id="PF02744">
    <property type="entry name" value="GalP_UDP_tr_C"/>
    <property type="match status" value="1"/>
</dbReference>
<evidence type="ECO:0000256" key="1">
    <source>
        <dbReference type="ARBA" id="ARBA00001107"/>
    </source>
</evidence>
<dbReference type="InterPro" id="IPR036533">
    <property type="entry name" value="BAG_dom_sf"/>
</dbReference>
<comment type="pathway">
    <text evidence="3 13">Carbohydrate metabolism; galactose metabolism.</text>
</comment>
<evidence type="ECO:0000256" key="7">
    <source>
        <dbReference type="ARBA" id="ARBA00022679"/>
    </source>
</evidence>
<evidence type="ECO:0000259" key="14">
    <source>
        <dbReference type="PROSITE" id="PS50053"/>
    </source>
</evidence>
<comment type="catalytic activity">
    <reaction evidence="1 13">
        <text>alpha-D-galactose 1-phosphate + UDP-alpha-D-glucose = alpha-D-glucose 1-phosphate + UDP-alpha-D-galactose</text>
        <dbReference type="Rhea" id="RHEA:13989"/>
        <dbReference type="ChEBI" id="CHEBI:58336"/>
        <dbReference type="ChEBI" id="CHEBI:58601"/>
        <dbReference type="ChEBI" id="CHEBI:58885"/>
        <dbReference type="ChEBI" id="CHEBI:66914"/>
        <dbReference type="EC" id="2.7.7.12"/>
    </reaction>
</comment>
<keyword evidence="10" id="KW-0862">Zinc</keyword>
<comment type="caution">
    <text evidence="16">The sequence shown here is derived from an EMBL/GenBank/DDBJ whole genome shotgun (WGS) entry which is preliminary data.</text>
</comment>
<dbReference type="GO" id="GO:0051087">
    <property type="term" value="F:protein-folding chaperone binding"/>
    <property type="evidence" value="ECO:0007669"/>
    <property type="project" value="InterPro"/>
</dbReference>
<keyword evidence="11 13" id="KW-0299">Galactose metabolism</keyword>
<dbReference type="PROSITE" id="PS00299">
    <property type="entry name" value="UBIQUITIN_1"/>
    <property type="match status" value="1"/>
</dbReference>
<dbReference type="InterPro" id="IPR005849">
    <property type="entry name" value="GalP_Utransf_N"/>
</dbReference>
<dbReference type="InterPro" id="IPR003103">
    <property type="entry name" value="BAG_domain"/>
</dbReference>
<feature type="domain" description="Ubiquitin-like" evidence="14">
    <location>
        <begin position="409"/>
        <end position="466"/>
    </location>
</feature>
<dbReference type="Pfam" id="PF01087">
    <property type="entry name" value="GalP_UDP_transf"/>
    <property type="match status" value="1"/>
</dbReference>
<keyword evidence="17" id="KW-1185">Reference proteome</keyword>
<evidence type="ECO:0000313" key="16">
    <source>
        <dbReference type="EMBL" id="CAG8581742.1"/>
    </source>
</evidence>
<dbReference type="Pfam" id="PF02179">
    <property type="entry name" value="BAG"/>
    <property type="match status" value="1"/>
</dbReference>
<keyword evidence="9 13" id="KW-0479">Metal-binding</keyword>
<dbReference type="InterPro" id="IPR019954">
    <property type="entry name" value="Ubiquitin_CS"/>
</dbReference>
<dbReference type="InterPro" id="IPR029071">
    <property type="entry name" value="Ubiquitin-like_domsf"/>
</dbReference>
<sequence length="591" mass="68253">MTEEFNFEEHSHRRFNPLTNSWVLCSPHRTKRPWQGQNEVNNNELLPEYDPKCYLCPGNERAQGAKNYNYESTFIFSNDFAAVKIEQPEYLPQEQTDKFSNLLRAEGVRGECKVMCFSPKHNITVAEMTEDAILHVIQSWIKIYQEMSTKPYINYIQIFENKGSIMGCSNPHPHCQIWCTETIPEEPSKELLSMKNYYEKNHSCLLCDYIYLETIKLEQKPRIICENDSFLCLTPFWAIWPYETMIISKSHIISLFDLNDRNKLQQDLANIIRRITCKYDNVFKSSFPYSMGIHQAPVDDKDHTNDSHLHFHFYPALLRSPTIKKFLVGYELLAEPQRDLTSELVAEQLKNSLPFVFLWRFAKPLLFSILPVSMKSMEETQRTPEIIVSWGKERIHLDFELQGAGSLEETTLKQLKERLKKVTGVPVNGQKLVFSGAVMKDNTVKLGSFGLHPFSKILLIVQTTTGSPEEHALIKRISESIEKTRTKLIPQIESFEISISSFLSEQDNDKDTTDTIKSKLVETHHYIVEALMQTLLTLDDVACPPEFEAARKKRREAVKYTQDLIDRVDVVKEQLQSSSSINNNKGSSPSS</sequence>
<comment type="similarity">
    <text evidence="4 13">Belongs to the galactose-1-phosphate uridylyltransferase type 1 family.</text>
</comment>
<dbReference type="PANTHER" id="PTHR11943">
    <property type="entry name" value="GALACTOSE-1-PHOSPHATE URIDYLYLTRANSFERASE"/>
    <property type="match status" value="1"/>
</dbReference>
<evidence type="ECO:0000256" key="11">
    <source>
        <dbReference type="ARBA" id="ARBA00023144"/>
    </source>
</evidence>
<dbReference type="SMART" id="SM00213">
    <property type="entry name" value="UBQ"/>
    <property type="match status" value="1"/>
</dbReference>
<dbReference type="SUPFAM" id="SSF63491">
    <property type="entry name" value="BAG domain"/>
    <property type="match status" value="1"/>
</dbReference>
<organism evidence="16 17">
    <name type="scientific">Funneliformis mosseae</name>
    <name type="common">Endomycorrhizal fungus</name>
    <name type="synonym">Glomus mosseae</name>
    <dbReference type="NCBI Taxonomy" id="27381"/>
    <lineage>
        <taxon>Eukaryota</taxon>
        <taxon>Fungi</taxon>
        <taxon>Fungi incertae sedis</taxon>
        <taxon>Mucoromycota</taxon>
        <taxon>Glomeromycotina</taxon>
        <taxon>Glomeromycetes</taxon>
        <taxon>Glomerales</taxon>
        <taxon>Glomeraceae</taxon>
        <taxon>Funneliformis</taxon>
    </lineage>
</organism>
<accession>A0A9N9G755</accession>
<dbReference type="InterPro" id="IPR036265">
    <property type="entry name" value="HIT-like_sf"/>
</dbReference>
<dbReference type="InterPro" id="IPR000626">
    <property type="entry name" value="Ubiquitin-like_dom"/>
</dbReference>
<dbReference type="Gene3D" id="1.20.58.120">
    <property type="entry name" value="BAG domain"/>
    <property type="match status" value="1"/>
</dbReference>
<evidence type="ECO:0000256" key="9">
    <source>
        <dbReference type="ARBA" id="ARBA00022723"/>
    </source>
</evidence>
<dbReference type="AlphaFoldDB" id="A0A9N9G755"/>
<evidence type="ECO:0000256" key="8">
    <source>
        <dbReference type="ARBA" id="ARBA00022695"/>
    </source>
</evidence>
<dbReference type="Gene3D" id="3.30.428.10">
    <property type="entry name" value="HIT-like"/>
    <property type="match status" value="2"/>
</dbReference>
<dbReference type="InterPro" id="IPR005850">
    <property type="entry name" value="GalP_Utransf_C"/>
</dbReference>
<keyword evidence="7 13" id="KW-0808">Transferase</keyword>
<protein>
    <recommendedName>
        <fullName evidence="6 13">Galactose-1-phosphate uridylyltransferase</fullName>
        <ecNumber evidence="5 13">2.7.7.12</ecNumber>
    </recommendedName>
</protein>
<dbReference type="PROSITE" id="PS00117">
    <property type="entry name" value="GAL_P_UDP_TRANSF_I"/>
    <property type="match status" value="1"/>
</dbReference>
<dbReference type="Proteomes" id="UP000789375">
    <property type="component" value="Unassembled WGS sequence"/>
</dbReference>
<dbReference type="GO" id="GO:0008108">
    <property type="term" value="F:UDP-glucose:hexose-1-phosphate uridylyltransferase activity"/>
    <property type="evidence" value="ECO:0007669"/>
    <property type="project" value="UniProtKB-EC"/>
</dbReference>
<evidence type="ECO:0000256" key="3">
    <source>
        <dbReference type="ARBA" id="ARBA00004947"/>
    </source>
</evidence>
<reference evidence="16" key="1">
    <citation type="submission" date="2021-06" db="EMBL/GenBank/DDBJ databases">
        <authorList>
            <person name="Kallberg Y."/>
            <person name="Tangrot J."/>
            <person name="Rosling A."/>
        </authorList>
    </citation>
    <scope>NUCLEOTIDE SEQUENCE</scope>
    <source>
        <strain evidence="16">87-6 pot B 2015</strain>
    </source>
</reference>
<gene>
    <name evidence="16" type="ORF">FMOSSE_LOCUS7982</name>
</gene>
<evidence type="ECO:0000256" key="4">
    <source>
        <dbReference type="ARBA" id="ARBA00010951"/>
    </source>
</evidence>
<evidence type="ECO:0000313" key="17">
    <source>
        <dbReference type="Proteomes" id="UP000789375"/>
    </source>
</evidence>
<dbReference type="Gene3D" id="3.10.20.90">
    <property type="entry name" value="Phosphatidylinositol 3-kinase Catalytic Subunit, Chain A, domain 1"/>
    <property type="match status" value="1"/>
</dbReference>
<evidence type="ECO:0000256" key="13">
    <source>
        <dbReference type="RuleBase" id="RU000506"/>
    </source>
</evidence>
<name>A0A9N9G755_FUNMO</name>
<dbReference type="NCBIfam" id="NF008724">
    <property type="entry name" value="PRK11720.1"/>
    <property type="match status" value="1"/>
</dbReference>